<feature type="compositionally biased region" description="Polar residues" evidence="1">
    <location>
        <begin position="717"/>
        <end position="731"/>
    </location>
</feature>
<sequence>MPYALPPPTSSPVLTMTMSAPLLPATVPSLSPVIAAAASPRAEQKRPPRHHQRSHSSDATPTSSSFIFVQPASPDEKGAAGRSRSYMWAAGTSHASTSGSSSPSSPGPSFNTVPRSARRIRLTALTPSSPDLASPRRDDGSVSPGGPSSQEEASSSDTGARAVRPAEPPSASMPTAREDRTPRAADPIFRNAFPFGEPSSSSSSAVPSPTPADDIITAKPALMVRKKSGELVRPSLKADTSRRDFSQARSAPATPVCPKYVHFDTQLEHVKHFLAQQRPAAVSRSGSPIETETEDEPEAFPFPAMVQPQAGVVQLVLPNFPPAAARVDEDAYVESLDMTSDGKSIRGIVHVRNLAFEKWVAVRFTLDHWQTVSEVSAEHHESLPGGQADRFAFTIRLQDLLARIEEKTMFLAVRYTVGGREIWDNNGGQNYRIEFKRVPAAPQPPVHPAVRSSASTSHAPVGRIGADAALAAAQQRKAAWSVTNAGQAADRMADLRRELDRLVRDDTFDDDDDDHRAGGLSSASAASGGPRSLRLALDGRSFSETSVPSPTSLSGRYDFGNSLKMYSSPNASAVANGSATASTSHSGGPAAALASVLGTAGAGAGRGGYGAVNGQRAGAGRMKERNASSPRFAEGSLPHPSTAKPFFDPVSTSPQRPRAPPLPHVSAPPPYGSTQIINGHPATMFDPSLPAPINSHRGDSPKGSPRLDMQPDFGLPSRSSVSGDGRQQSAALYSPTFPTPVPRPMSPPQSQDGSSLGLSSYFYGPPGSNVGGLPYLPLQDATTHQGFGNSHSRYNTYPAGGKANGPASPRSTSFSPLVPPAFRDSRSRLSPFSSPAPSPPTGVSPTSSPPRSTSPLPQTTTRKLRSPPPERVDTSDEDPSPSQLWSPSTTDSTASTISSSSSGSTARGHLRRDGSGSSATSSLLSSPESDATSVAPDSPGFSPSLYGMSASAQPAGKAAPLARPGNAHEFSAFLDRYRFHLGSSASPTSMSSTSPIQPDFFSYAAASSPRSIPGSHSPSQSSSEASSNANSPTPRQFSPLSVAVAAAASAAPAANGTTTLVS</sequence>
<evidence type="ECO:0000256" key="1">
    <source>
        <dbReference type="SAM" id="MobiDB-lite"/>
    </source>
</evidence>
<dbReference type="Pfam" id="PF03370">
    <property type="entry name" value="CBM_21"/>
    <property type="match status" value="1"/>
</dbReference>
<feature type="compositionally biased region" description="Low complexity" evidence="1">
    <location>
        <begin position="575"/>
        <end position="590"/>
    </location>
</feature>
<feature type="region of interest" description="Disordered" evidence="1">
    <location>
        <begin position="506"/>
        <end position="532"/>
    </location>
</feature>
<keyword evidence="4" id="KW-1185">Reference proteome</keyword>
<feature type="compositionally biased region" description="Low complexity" evidence="1">
    <location>
        <begin position="198"/>
        <end position="207"/>
    </location>
</feature>
<evidence type="ECO:0000313" key="3">
    <source>
        <dbReference type="EMBL" id="GJN88817.1"/>
    </source>
</evidence>
<feature type="compositionally biased region" description="Polar residues" evidence="1">
    <location>
        <begin position="784"/>
        <end position="795"/>
    </location>
</feature>
<feature type="compositionally biased region" description="Low complexity" evidence="1">
    <location>
        <begin position="518"/>
        <end position="529"/>
    </location>
</feature>
<evidence type="ECO:0000259" key="2">
    <source>
        <dbReference type="PROSITE" id="PS51159"/>
    </source>
</evidence>
<dbReference type="PANTHER" id="PTHR12307">
    <property type="entry name" value="PROTEIN PHOSPHATASE 1 REGULATORY SUBUNIT"/>
    <property type="match status" value="1"/>
</dbReference>
<feature type="domain" description="CBM21" evidence="2">
    <location>
        <begin position="325"/>
        <end position="434"/>
    </location>
</feature>
<dbReference type="AlphaFoldDB" id="A0AAV5GHJ0"/>
<evidence type="ECO:0000313" key="4">
    <source>
        <dbReference type="Proteomes" id="UP001342314"/>
    </source>
</evidence>
<feature type="region of interest" description="Disordered" evidence="1">
    <location>
        <begin position="34"/>
        <end position="217"/>
    </location>
</feature>
<feature type="compositionally biased region" description="Pro residues" evidence="1">
    <location>
        <begin position="737"/>
        <end position="747"/>
    </location>
</feature>
<feature type="compositionally biased region" description="Low complexity" evidence="1">
    <location>
        <begin position="886"/>
        <end position="905"/>
    </location>
</feature>
<feature type="compositionally biased region" description="Low complexity" evidence="1">
    <location>
        <begin position="843"/>
        <end position="861"/>
    </location>
</feature>
<feature type="region of interest" description="Disordered" evidence="1">
    <location>
        <begin position="571"/>
        <end position="590"/>
    </location>
</feature>
<dbReference type="GO" id="GO:0000164">
    <property type="term" value="C:protein phosphatase type 1 complex"/>
    <property type="evidence" value="ECO:0007669"/>
    <property type="project" value="TreeGrafter"/>
</dbReference>
<comment type="caution">
    <text evidence="3">The sequence shown here is derived from an EMBL/GenBank/DDBJ whole genome shotgun (WGS) entry which is preliminary data.</text>
</comment>
<dbReference type="EMBL" id="BQKY01000003">
    <property type="protein sequence ID" value="GJN88817.1"/>
    <property type="molecule type" value="Genomic_DNA"/>
</dbReference>
<dbReference type="InterPro" id="IPR050782">
    <property type="entry name" value="PP1_regulatory_subunit_3"/>
</dbReference>
<dbReference type="PROSITE" id="PS51159">
    <property type="entry name" value="CBM21"/>
    <property type="match status" value="1"/>
</dbReference>
<proteinExistence type="predicted"/>
<dbReference type="PANTHER" id="PTHR12307:SF36">
    <property type="entry name" value="GLYCOGEN-BINDING SUBUNIT 76A"/>
    <property type="match status" value="1"/>
</dbReference>
<protein>
    <recommendedName>
        <fullName evidence="2">CBM21 domain-containing protein</fullName>
    </recommendedName>
</protein>
<feature type="region of interest" description="Disordered" evidence="1">
    <location>
        <begin position="615"/>
        <end position="761"/>
    </location>
</feature>
<feature type="region of interest" description="Disordered" evidence="1">
    <location>
        <begin position="1005"/>
        <end position="1036"/>
    </location>
</feature>
<feature type="compositionally biased region" description="Pro residues" evidence="1">
    <location>
        <begin position="657"/>
        <end position="671"/>
    </location>
</feature>
<gene>
    <name evidence="3" type="ORF">Rhopal_001788-T1</name>
</gene>
<feature type="compositionally biased region" description="Low complexity" evidence="1">
    <location>
        <begin position="749"/>
        <end position="760"/>
    </location>
</feature>
<dbReference type="GO" id="GO:0008157">
    <property type="term" value="F:protein phosphatase 1 binding"/>
    <property type="evidence" value="ECO:0007669"/>
    <property type="project" value="TreeGrafter"/>
</dbReference>
<feature type="compositionally biased region" description="Low complexity" evidence="1">
    <location>
        <begin position="1011"/>
        <end position="1034"/>
    </location>
</feature>
<dbReference type="InterPro" id="IPR038175">
    <property type="entry name" value="CBM21_dom_sf"/>
</dbReference>
<dbReference type="Gene3D" id="2.60.40.2440">
    <property type="entry name" value="Carbohydrate binding type-21 domain"/>
    <property type="match status" value="1"/>
</dbReference>
<dbReference type="GO" id="GO:0005979">
    <property type="term" value="P:regulation of glycogen biosynthetic process"/>
    <property type="evidence" value="ECO:0007669"/>
    <property type="project" value="TreeGrafter"/>
</dbReference>
<name>A0AAV5GHJ0_9BASI</name>
<dbReference type="GO" id="GO:2001069">
    <property type="term" value="F:glycogen binding"/>
    <property type="evidence" value="ECO:0007669"/>
    <property type="project" value="TreeGrafter"/>
</dbReference>
<feature type="compositionally biased region" description="Low complexity" evidence="1">
    <location>
        <begin position="915"/>
        <end position="933"/>
    </location>
</feature>
<reference evidence="3 4" key="1">
    <citation type="submission" date="2021-12" db="EMBL/GenBank/DDBJ databases">
        <title>High titer production of polyol ester of fatty acids by Rhodotorula paludigena BS15 towards product separation-free biomass refinery.</title>
        <authorList>
            <person name="Mano J."/>
            <person name="Ono H."/>
            <person name="Tanaka T."/>
            <person name="Naito K."/>
            <person name="Sushida H."/>
            <person name="Ike M."/>
            <person name="Tokuyasu K."/>
            <person name="Kitaoka M."/>
        </authorList>
    </citation>
    <scope>NUCLEOTIDE SEQUENCE [LARGE SCALE GENOMIC DNA]</scope>
    <source>
        <strain evidence="3 4">BS15</strain>
    </source>
</reference>
<organism evidence="3 4">
    <name type="scientific">Rhodotorula paludigena</name>
    <dbReference type="NCBI Taxonomy" id="86838"/>
    <lineage>
        <taxon>Eukaryota</taxon>
        <taxon>Fungi</taxon>
        <taxon>Dikarya</taxon>
        <taxon>Basidiomycota</taxon>
        <taxon>Pucciniomycotina</taxon>
        <taxon>Microbotryomycetes</taxon>
        <taxon>Sporidiobolales</taxon>
        <taxon>Sporidiobolaceae</taxon>
        <taxon>Rhodotorula</taxon>
    </lineage>
</organism>
<feature type="region of interest" description="Disordered" evidence="1">
    <location>
        <begin position="784"/>
        <end position="963"/>
    </location>
</feature>
<accession>A0AAV5GHJ0</accession>
<dbReference type="Proteomes" id="UP001342314">
    <property type="component" value="Unassembled WGS sequence"/>
</dbReference>
<dbReference type="InterPro" id="IPR005036">
    <property type="entry name" value="CBM21_dom"/>
</dbReference>
<feature type="compositionally biased region" description="Low complexity" evidence="1">
    <location>
        <begin position="89"/>
        <end position="109"/>
    </location>
</feature>